<evidence type="ECO:0000259" key="8">
    <source>
        <dbReference type="Pfam" id="PF02770"/>
    </source>
</evidence>
<dbReference type="InterPro" id="IPR006089">
    <property type="entry name" value="Acyl-CoA_DH_CS"/>
</dbReference>
<evidence type="ECO:0000256" key="1">
    <source>
        <dbReference type="ARBA" id="ARBA00001974"/>
    </source>
</evidence>
<dbReference type="EMBL" id="QWEZ01000001">
    <property type="protein sequence ID" value="RRJ84619.1"/>
    <property type="molecule type" value="Genomic_DNA"/>
</dbReference>
<evidence type="ECO:0000313" key="10">
    <source>
        <dbReference type="EMBL" id="RRJ84619.1"/>
    </source>
</evidence>
<feature type="domain" description="Acyl-CoA dehydrogenase/oxidase C-terminal" evidence="7">
    <location>
        <begin position="229"/>
        <end position="375"/>
    </location>
</feature>
<gene>
    <name evidence="10" type="ORF">D0544_05810</name>
</gene>
<dbReference type="InterPro" id="IPR013786">
    <property type="entry name" value="AcylCoA_DH/ox_N"/>
</dbReference>
<dbReference type="Gene3D" id="2.40.110.10">
    <property type="entry name" value="Butyryl-CoA Dehydrogenase, subunit A, domain 2"/>
    <property type="match status" value="1"/>
</dbReference>
<evidence type="ECO:0000256" key="4">
    <source>
        <dbReference type="ARBA" id="ARBA00022827"/>
    </source>
</evidence>
<dbReference type="InterPro" id="IPR050741">
    <property type="entry name" value="Acyl-CoA_dehydrogenase"/>
</dbReference>
<dbReference type="Proteomes" id="UP000280792">
    <property type="component" value="Unassembled WGS sequence"/>
</dbReference>
<evidence type="ECO:0000256" key="3">
    <source>
        <dbReference type="ARBA" id="ARBA00022630"/>
    </source>
</evidence>
<feature type="domain" description="Acyl-CoA oxidase/dehydrogenase middle" evidence="8">
    <location>
        <begin position="123"/>
        <end position="217"/>
    </location>
</feature>
<dbReference type="InterPro" id="IPR006091">
    <property type="entry name" value="Acyl-CoA_Oxase/DH_mid-dom"/>
</dbReference>
<dbReference type="SUPFAM" id="SSF56645">
    <property type="entry name" value="Acyl-CoA dehydrogenase NM domain-like"/>
    <property type="match status" value="1"/>
</dbReference>
<keyword evidence="11" id="KW-1185">Reference proteome</keyword>
<sequence>MKFTQEHAEIRRTTRNFIETEVNPYVDEWEEAGIFPAHELFKKMGNLGLLGISKPESAGGMGLDYSYELVAAEELGVAHCGGVPLAIGVQTNMATPALARFADKALQQEFLAPAIAGDLVASIAVSETGAGSDVAGMKTRARKDGDDYLINGSKMWITSSTQADFFCLLANTSDDKPHVNKSLIVVPANTPGISFSEPLKKLGMRSSDTAQVFFDNVRVPQRYRIGAEGAGFMMQMIQFQEERLWGAANSLKSMERVINETIAYCRERHTFGQPLIDNQVIHFRMAELQTEIEALRALVYQACETYMGGQDVTNLASMAKLKGGRLAREVSDSCLQYWGGMGFMWDNVASRSYRDSRLASIGGGADEIMLGIICKYMNILPGKKRS</sequence>
<evidence type="ECO:0000256" key="5">
    <source>
        <dbReference type="ARBA" id="ARBA00023002"/>
    </source>
</evidence>
<dbReference type="GO" id="GO:0003995">
    <property type="term" value="F:acyl-CoA dehydrogenase activity"/>
    <property type="evidence" value="ECO:0007669"/>
    <property type="project" value="InterPro"/>
</dbReference>
<reference evidence="10 11" key="2">
    <citation type="submission" date="2018-12" db="EMBL/GenBank/DDBJ databases">
        <title>Simiduia agarivorans gen. nov., sp. nov., a marine, agarolytic bacterium isolated from shallow coastal water from Keelung, Taiwan.</title>
        <authorList>
            <person name="Shieh W.Y."/>
        </authorList>
    </citation>
    <scope>NUCLEOTIDE SEQUENCE [LARGE SCALE GENOMIC DNA]</scope>
    <source>
        <strain evidence="10 11">GTF-13</strain>
    </source>
</reference>
<comment type="similarity">
    <text evidence="2 6">Belongs to the acyl-CoA dehydrogenase family.</text>
</comment>
<keyword evidence="3 6" id="KW-0285">Flavoprotein</keyword>
<evidence type="ECO:0000259" key="9">
    <source>
        <dbReference type="Pfam" id="PF02771"/>
    </source>
</evidence>
<dbReference type="PANTHER" id="PTHR48083:SF6">
    <property type="entry name" value="ACYL-COA DEHYDROGENASE 6"/>
    <property type="match status" value="1"/>
</dbReference>
<keyword evidence="5 6" id="KW-0560">Oxidoreductase</keyword>
<organism evidence="10 11">
    <name type="scientific">Aestuariirhabdus litorea</name>
    <dbReference type="NCBI Taxonomy" id="2528527"/>
    <lineage>
        <taxon>Bacteria</taxon>
        <taxon>Pseudomonadati</taxon>
        <taxon>Pseudomonadota</taxon>
        <taxon>Gammaproteobacteria</taxon>
        <taxon>Oceanospirillales</taxon>
        <taxon>Aestuariirhabdaceae</taxon>
        <taxon>Aestuariirhabdus</taxon>
    </lineage>
</organism>
<comment type="caution">
    <text evidence="10">The sequence shown here is derived from an EMBL/GenBank/DDBJ whole genome shotgun (WGS) entry which is preliminary data.</text>
</comment>
<dbReference type="FunFam" id="2.40.110.10:FF:000002">
    <property type="entry name" value="Acyl-CoA dehydrogenase fadE12"/>
    <property type="match status" value="1"/>
</dbReference>
<dbReference type="Gene3D" id="1.20.140.10">
    <property type="entry name" value="Butyryl-CoA Dehydrogenase, subunit A, domain 3"/>
    <property type="match status" value="1"/>
</dbReference>
<evidence type="ECO:0000259" key="7">
    <source>
        <dbReference type="Pfam" id="PF00441"/>
    </source>
</evidence>
<feature type="domain" description="Acyl-CoA dehydrogenase/oxidase N-terminal" evidence="9">
    <location>
        <begin position="4"/>
        <end position="118"/>
    </location>
</feature>
<dbReference type="Pfam" id="PF02771">
    <property type="entry name" value="Acyl-CoA_dh_N"/>
    <property type="match status" value="1"/>
</dbReference>
<evidence type="ECO:0000256" key="6">
    <source>
        <dbReference type="RuleBase" id="RU362125"/>
    </source>
</evidence>
<dbReference type="GO" id="GO:0050660">
    <property type="term" value="F:flavin adenine dinucleotide binding"/>
    <property type="evidence" value="ECO:0007669"/>
    <property type="project" value="InterPro"/>
</dbReference>
<dbReference type="AlphaFoldDB" id="A0A3P3VT09"/>
<accession>A0A3P3VT09</accession>
<evidence type="ECO:0000256" key="2">
    <source>
        <dbReference type="ARBA" id="ARBA00009347"/>
    </source>
</evidence>
<dbReference type="PROSITE" id="PS00072">
    <property type="entry name" value="ACYL_COA_DH_1"/>
    <property type="match status" value="1"/>
</dbReference>
<dbReference type="SUPFAM" id="SSF47203">
    <property type="entry name" value="Acyl-CoA dehydrogenase C-terminal domain-like"/>
    <property type="match status" value="1"/>
</dbReference>
<evidence type="ECO:0000313" key="11">
    <source>
        <dbReference type="Proteomes" id="UP000280792"/>
    </source>
</evidence>
<comment type="cofactor">
    <cofactor evidence="1 6">
        <name>FAD</name>
        <dbReference type="ChEBI" id="CHEBI:57692"/>
    </cofactor>
</comment>
<dbReference type="InterPro" id="IPR037069">
    <property type="entry name" value="AcylCoA_DH/ox_N_sf"/>
</dbReference>
<dbReference type="InterPro" id="IPR009100">
    <property type="entry name" value="AcylCoA_DH/oxidase_NM_dom_sf"/>
</dbReference>
<protein>
    <submittedName>
        <fullName evidence="10">Acyl-CoA dehydrogenase</fullName>
    </submittedName>
</protein>
<dbReference type="Pfam" id="PF00441">
    <property type="entry name" value="Acyl-CoA_dh_1"/>
    <property type="match status" value="1"/>
</dbReference>
<dbReference type="Gene3D" id="1.10.540.10">
    <property type="entry name" value="Acyl-CoA dehydrogenase/oxidase, N-terminal domain"/>
    <property type="match status" value="1"/>
</dbReference>
<dbReference type="GO" id="GO:0033539">
    <property type="term" value="P:fatty acid beta-oxidation using acyl-CoA dehydrogenase"/>
    <property type="evidence" value="ECO:0007669"/>
    <property type="project" value="TreeGrafter"/>
</dbReference>
<dbReference type="InterPro" id="IPR036250">
    <property type="entry name" value="AcylCo_DH-like_C"/>
</dbReference>
<dbReference type="InterPro" id="IPR009075">
    <property type="entry name" value="AcylCo_DH/oxidase_C"/>
</dbReference>
<dbReference type="InterPro" id="IPR046373">
    <property type="entry name" value="Acyl-CoA_Oxase/DH_mid-dom_sf"/>
</dbReference>
<dbReference type="RefSeq" id="WP_125015050.1">
    <property type="nucleotide sequence ID" value="NZ_QWEZ01000001.1"/>
</dbReference>
<dbReference type="PROSITE" id="PS00073">
    <property type="entry name" value="ACYL_COA_DH_2"/>
    <property type="match status" value="1"/>
</dbReference>
<keyword evidence="4 6" id="KW-0274">FAD</keyword>
<name>A0A3P3VT09_9GAMM</name>
<reference evidence="10 11" key="1">
    <citation type="submission" date="2018-08" db="EMBL/GenBank/DDBJ databases">
        <authorList>
            <person name="Khan S.A."/>
        </authorList>
    </citation>
    <scope>NUCLEOTIDE SEQUENCE [LARGE SCALE GENOMIC DNA]</scope>
    <source>
        <strain evidence="10 11">GTF-13</strain>
    </source>
</reference>
<dbReference type="Pfam" id="PF02770">
    <property type="entry name" value="Acyl-CoA_dh_M"/>
    <property type="match status" value="1"/>
</dbReference>
<dbReference type="PANTHER" id="PTHR48083">
    <property type="entry name" value="MEDIUM-CHAIN SPECIFIC ACYL-COA DEHYDROGENASE, MITOCHONDRIAL-RELATED"/>
    <property type="match status" value="1"/>
</dbReference>
<proteinExistence type="inferred from homology"/>
<dbReference type="GO" id="GO:0005737">
    <property type="term" value="C:cytoplasm"/>
    <property type="evidence" value="ECO:0007669"/>
    <property type="project" value="TreeGrafter"/>
</dbReference>